<evidence type="ECO:0000313" key="6">
    <source>
        <dbReference type="Proteomes" id="UP000241462"/>
    </source>
</evidence>
<dbReference type="Gene3D" id="1.25.40.20">
    <property type="entry name" value="Ankyrin repeat-containing domain"/>
    <property type="match status" value="1"/>
</dbReference>
<dbReference type="PROSITE" id="PS50097">
    <property type="entry name" value="BTB"/>
    <property type="match status" value="1"/>
</dbReference>
<dbReference type="Proteomes" id="UP000241462">
    <property type="component" value="Unassembled WGS sequence"/>
</dbReference>
<evidence type="ECO:0000256" key="1">
    <source>
        <dbReference type="ARBA" id="ARBA00022737"/>
    </source>
</evidence>
<feature type="repeat" description="RCC1" evidence="2">
    <location>
        <begin position="326"/>
        <end position="378"/>
    </location>
</feature>
<feature type="compositionally biased region" description="Low complexity" evidence="3">
    <location>
        <begin position="1326"/>
        <end position="1338"/>
    </location>
</feature>
<dbReference type="PANTHER" id="PTHR22872">
    <property type="entry name" value="BTK-BINDING PROTEIN-RELATED"/>
    <property type="match status" value="1"/>
</dbReference>
<dbReference type="InParanoid" id="A0A2T3AM68"/>
<feature type="region of interest" description="Disordered" evidence="3">
    <location>
        <begin position="1289"/>
        <end position="1460"/>
    </location>
</feature>
<feature type="compositionally biased region" description="Basic and acidic residues" evidence="3">
    <location>
        <begin position="1508"/>
        <end position="1531"/>
    </location>
</feature>
<feature type="region of interest" description="Disordered" evidence="3">
    <location>
        <begin position="206"/>
        <end position="225"/>
    </location>
</feature>
<accession>A0A2T3AM68</accession>
<protein>
    <recommendedName>
        <fullName evidence="4">BTB domain-containing protein</fullName>
    </recommendedName>
</protein>
<feature type="repeat" description="RCC1" evidence="2">
    <location>
        <begin position="379"/>
        <end position="439"/>
    </location>
</feature>
<evidence type="ECO:0000256" key="3">
    <source>
        <dbReference type="SAM" id="MobiDB-lite"/>
    </source>
</evidence>
<keyword evidence="6" id="KW-1185">Reference proteome</keyword>
<dbReference type="SMART" id="SM00225">
    <property type="entry name" value="BTB"/>
    <property type="match status" value="1"/>
</dbReference>
<feature type="compositionally biased region" description="Low complexity" evidence="3">
    <location>
        <begin position="1426"/>
        <end position="1441"/>
    </location>
</feature>
<dbReference type="SUPFAM" id="SSF48403">
    <property type="entry name" value="Ankyrin repeat"/>
    <property type="match status" value="1"/>
</dbReference>
<feature type="compositionally biased region" description="Gly residues" evidence="3">
    <location>
        <begin position="1607"/>
        <end position="1623"/>
    </location>
</feature>
<feature type="compositionally biased region" description="Basic residues" evidence="3">
    <location>
        <begin position="1533"/>
        <end position="1546"/>
    </location>
</feature>
<feature type="region of interest" description="Disordered" evidence="3">
    <location>
        <begin position="27"/>
        <end position="81"/>
    </location>
</feature>
<dbReference type="InterPro" id="IPR009091">
    <property type="entry name" value="RCC1/BLIP-II"/>
</dbReference>
<proteinExistence type="predicted"/>
<dbReference type="PROSITE" id="PS50012">
    <property type="entry name" value="RCC1_3"/>
    <property type="match status" value="2"/>
</dbReference>
<dbReference type="OrthoDB" id="1893551at2759"/>
<dbReference type="InterPro" id="IPR011333">
    <property type="entry name" value="SKP1/BTB/POZ_sf"/>
</dbReference>
<evidence type="ECO:0000256" key="2">
    <source>
        <dbReference type="PROSITE-ProRule" id="PRU00235"/>
    </source>
</evidence>
<dbReference type="PANTHER" id="PTHR22872:SF2">
    <property type="entry name" value="INHIBITOR OF BRUTON TYROSINE KINASE"/>
    <property type="match status" value="1"/>
</dbReference>
<dbReference type="EMBL" id="KZ678375">
    <property type="protein sequence ID" value="PSS03484.1"/>
    <property type="molecule type" value="Genomic_DNA"/>
</dbReference>
<feature type="compositionally biased region" description="Basic and acidic residues" evidence="3">
    <location>
        <begin position="1396"/>
        <end position="1410"/>
    </location>
</feature>
<reference evidence="5 6" key="1">
    <citation type="journal article" date="2018" name="Mycol. Prog.">
        <title>Coniella lustricola, a new species from submerged detritus.</title>
        <authorList>
            <person name="Raudabaugh D.B."/>
            <person name="Iturriaga T."/>
            <person name="Carver A."/>
            <person name="Mondo S."/>
            <person name="Pangilinan J."/>
            <person name="Lipzen A."/>
            <person name="He G."/>
            <person name="Amirebrahimi M."/>
            <person name="Grigoriev I.V."/>
            <person name="Miller A.N."/>
        </authorList>
    </citation>
    <scope>NUCLEOTIDE SEQUENCE [LARGE SCALE GENOMIC DNA]</scope>
    <source>
        <strain evidence="5 6">B22-T-1</strain>
    </source>
</reference>
<sequence>MSSLWKAWIDHDVDRFRRLLAPAGYSAQNASKSPHIGTGAGGATGGASGSPGSLGASPRQPTKMRKPSGYGSGAAASNRSANTNFGRAEVNSRDHAGLTILLRAASSTVNDAIDFVEILLNHPSIDLHVQDPESGWNALHRALYAGNISIARMLLEKERRDLTWQTVGASLSKAGRLIRTKDHEGLSPFDLYNSTVAQRELDAVKVGNHPEDESEDEEAELGRDAKSAEAHFGSEVFAFGSNKNLTLGLGDEDDRQFPERVYLQRPDHLLQRFYNEYLEQASIDLTASRSHSLDEMPTLTRFKDLTVQDVVLSKYHGAIVTTDPVSNLYVCGIGRGGRLGLADENTRFTYTPVQGGLANKKVVQAALGQNHTMAITDTGELWNWGSNANSVLGYSLPEPANKGEEPFTTSPRQVFGPLKKEFITGIAASTIHSVAYNSSALYCWGKNVGQLALMDADSRSLQVQATPRRVAASLLSAPIVMVSAIDKATTCLLANQAVIVFTAYGYNILKFPYADALTNDSFGGISMSFTGYDPERNRIRHIASGGETIVALTGRGDLFHMNLLTPKADAHSSTSTSTTNPTKIKNAVGPPICIWTAHKDGVTSVDVGEHGAVIISTESGAVWRRIKRAKAKDSFVAGVGDAKHKDFKFQRVPGITNIIAVRSSVFGAFAAVRKDSEVIREQIKVSAPTLWDDLAPLNCLKDFQCSDPGSGKKNKLRYWDNDQVEAQLGSIAYQVLKSPDLDVDLQNYLATWHFGHEELNTVLCTSSSPELRLPVHSWILAARSPVLRRALVAYRLHGSHEITDCLNVEHVNGKTTVTFTAIDIISLLNVISFLYDDRVIPAWNYTRQDPALAYRYRQVRTDVTKLAGKLEMPKLEAAAQKQTDPPRSLHTDFRSAIDDELFFEDADALIQLDGDAVPAHSALLRQRCPFFEALFHGRSQGAWLADRLAVVGPEGMIPVDLDHIEPETFSYVLRHIYADVGCELFDDVTYDNIDDFSDLVMDVMGVANELMLDRLAQICQQVIARFVNTRNIAHYLNAISPCSVMAFKDAGLEYIAMQAENLLENNLLESLEEEVIEELDVVVRANQLARYPFVRSNRAELLLHDQNPELAQDIEEERQRRVREMAFKANQREEERKLSSSLKAKFGSIEDLVTVSPSLENKTGKTRLQRNAPFSPDLRPKSTQNDLMFDMDDEEGVYGSPSVGPQRLPSGKKQIELDQIPPLAGSYLDEKRKLTARSPFGPTSPASDPMSPHLAGQPVPSAPGKTNAPWGSAALPTAKLDLREIMGESIPGPSALSAGLAAQRAKEASGKPQQAKVSQKERKRQQQLQAEQAAKEALNISTKAAWDKSAGDGKASPWKTVSKESKTPSKTSPTPTDAPLQAPQFTKPLVAAEASVKSEPRRTQSPDTRHAGQPRTPASAPPVRPPAKSATSAPPTSTFSADDPSKSIVPHSKSYMKPVSHSEVTLGLSMADIIYQETRNREKIKEAVAKRSLMDIQQEQAFQEWWDEESRRTQEEEAKRQIREKDKESKTAARGRKHRGGSKVKAGRGGPSGTDAPAIATTTTTSTATTTITTTPAPASASSIWETRKASAHESGRGRGHRRGRGRGGGAAGSGPAGGGAGNGAIASITS</sequence>
<evidence type="ECO:0000313" key="5">
    <source>
        <dbReference type="EMBL" id="PSS03484.1"/>
    </source>
</evidence>
<feature type="domain" description="BTB" evidence="4">
    <location>
        <begin position="906"/>
        <end position="979"/>
    </location>
</feature>
<dbReference type="InterPro" id="IPR000408">
    <property type="entry name" value="Reg_chr_condens"/>
</dbReference>
<dbReference type="Gene3D" id="2.130.10.30">
    <property type="entry name" value="Regulator of chromosome condensation 1/beta-lactamase-inhibitor protein II"/>
    <property type="match status" value="1"/>
</dbReference>
<dbReference type="SMART" id="SM00248">
    <property type="entry name" value="ANK"/>
    <property type="match status" value="2"/>
</dbReference>
<dbReference type="InterPro" id="IPR051625">
    <property type="entry name" value="Signaling_Regulatory_Domain"/>
</dbReference>
<dbReference type="STRING" id="2025994.A0A2T3AM68"/>
<feature type="compositionally biased region" description="Low complexity" evidence="3">
    <location>
        <begin position="1556"/>
        <end position="1584"/>
    </location>
</feature>
<feature type="region of interest" description="Disordered" evidence="3">
    <location>
        <begin position="1504"/>
        <end position="1631"/>
    </location>
</feature>
<dbReference type="SUPFAM" id="SSF50985">
    <property type="entry name" value="RCC1/BLIP-II"/>
    <property type="match status" value="1"/>
</dbReference>
<feature type="compositionally biased region" description="Gly residues" evidence="3">
    <location>
        <begin position="38"/>
        <end position="49"/>
    </location>
</feature>
<evidence type="ECO:0000259" key="4">
    <source>
        <dbReference type="PROSITE" id="PS50097"/>
    </source>
</evidence>
<organism evidence="5 6">
    <name type="scientific">Coniella lustricola</name>
    <dbReference type="NCBI Taxonomy" id="2025994"/>
    <lineage>
        <taxon>Eukaryota</taxon>
        <taxon>Fungi</taxon>
        <taxon>Dikarya</taxon>
        <taxon>Ascomycota</taxon>
        <taxon>Pezizomycotina</taxon>
        <taxon>Sordariomycetes</taxon>
        <taxon>Sordariomycetidae</taxon>
        <taxon>Diaporthales</taxon>
        <taxon>Schizoparmaceae</taxon>
        <taxon>Coniella</taxon>
    </lineage>
</organism>
<dbReference type="SUPFAM" id="SSF54695">
    <property type="entry name" value="POZ domain"/>
    <property type="match status" value="1"/>
</dbReference>
<dbReference type="Pfam" id="PF00415">
    <property type="entry name" value="RCC1"/>
    <property type="match status" value="1"/>
</dbReference>
<name>A0A2T3AM68_9PEZI</name>
<dbReference type="Pfam" id="PF00651">
    <property type="entry name" value="BTB"/>
    <property type="match status" value="1"/>
</dbReference>
<dbReference type="InterPro" id="IPR036770">
    <property type="entry name" value="Ankyrin_rpt-contain_sf"/>
</dbReference>
<dbReference type="Gene3D" id="3.30.710.10">
    <property type="entry name" value="Potassium Channel Kv1.1, Chain A"/>
    <property type="match status" value="2"/>
</dbReference>
<dbReference type="InterPro" id="IPR002110">
    <property type="entry name" value="Ankyrin_rpt"/>
</dbReference>
<feature type="region of interest" description="Disordered" evidence="3">
    <location>
        <begin position="1160"/>
        <end position="1214"/>
    </location>
</feature>
<gene>
    <name evidence="5" type="ORF">BD289DRAFT_195604</name>
</gene>
<dbReference type="InterPro" id="IPR000210">
    <property type="entry name" value="BTB/POZ_dom"/>
</dbReference>
<dbReference type="CDD" id="cd18186">
    <property type="entry name" value="BTB_POZ_ZBTB_KLHL-like"/>
    <property type="match status" value="1"/>
</dbReference>
<feature type="region of interest" description="Disordered" evidence="3">
    <location>
        <begin position="1236"/>
        <end position="1272"/>
    </location>
</feature>
<keyword evidence="1" id="KW-0677">Repeat</keyword>
<feature type="compositionally biased region" description="Basic and acidic residues" evidence="3">
    <location>
        <begin position="1586"/>
        <end position="1597"/>
    </location>
</feature>
<dbReference type="Pfam" id="PF12796">
    <property type="entry name" value="Ank_2"/>
    <property type="match status" value="1"/>
</dbReference>